<evidence type="ECO:0000256" key="10">
    <source>
        <dbReference type="ARBA" id="ARBA00060838"/>
    </source>
</evidence>
<feature type="binding site" description="axial binding residue" evidence="13">
    <location>
        <position position="285"/>
    </location>
    <ligand>
        <name>heme b</name>
        <dbReference type="ChEBI" id="CHEBI:60344"/>
    </ligand>
    <ligandPart>
        <name>Fe</name>
        <dbReference type="ChEBI" id="CHEBI:18248"/>
    </ligandPart>
</feature>
<accession>A0A4Z0HTT1</accession>
<feature type="active site" description="Proton acceptor" evidence="13">
    <location>
        <position position="117"/>
    </location>
</feature>
<dbReference type="NCBIfam" id="TIGR00198">
    <property type="entry name" value="cat_per_HPI"/>
    <property type="match status" value="1"/>
</dbReference>
<evidence type="ECO:0000256" key="14">
    <source>
        <dbReference type="RuleBase" id="RU003451"/>
    </source>
</evidence>
<comment type="catalytic activity">
    <reaction evidence="8 13 14">
        <text>H2O2 + AH2 = A + 2 H2O</text>
        <dbReference type="Rhea" id="RHEA:30275"/>
        <dbReference type="ChEBI" id="CHEBI:13193"/>
        <dbReference type="ChEBI" id="CHEBI:15377"/>
        <dbReference type="ChEBI" id="CHEBI:16240"/>
        <dbReference type="ChEBI" id="CHEBI:17499"/>
        <dbReference type="EC" id="1.11.1.21"/>
    </reaction>
</comment>
<evidence type="ECO:0000256" key="5">
    <source>
        <dbReference type="ARBA" id="ARBA00023004"/>
    </source>
</evidence>
<dbReference type="InterPro" id="IPR002016">
    <property type="entry name" value="Haem_peroxidase"/>
</dbReference>
<keyword evidence="18" id="KW-1185">Reference proteome</keyword>
<dbReference type="RefSeq" id="WP_135360221.1">
    <property type="nucleotide sequence ID" value="NZ_JBLVUM010000002.1"/>
</dbReference>
<dbReference type="Gene3D" id="1.10.420.10">
    <property type="entry name" value="Peroxidase, domain 2"/>
    <property type="match status" value="2"/>
</dbReference>
<evidence type="ECO:0000256" key="13">
    <source>
        <dbReference type="HAMAP-Rule" id="MF_01961"/>
    </source>
</evidence>
<evidence type="ECO:0000256" key="2">
    <source>
        <dbReference type="ARBA" id="ARBA00022617"/>
    </source>
</evidence>
<dbReference type="PROSITE" id="PS00435">
    <property type="entry name" value="PEROXIDASE_1"/>
    <property type="match status" value="1"/>
</dbReference>
<dbReference type="Gene3D" id="1.10.520.10">
    <property type="match status" value="2"/>
</dbReference>
<dbReference type="InterPro" id="IPR000763">
    <property type="entry name" value="Catalase_peroxidase"/>
</dbReference>
<evidence type="ECO:0000259" key="16">
    <source>
        <dbReference type="PROSITE" id="PS50873"/>
    </source>
</evidence>
<comment type="PTM">
    <text evidence="13">Formation of the three residue Trp-Tyr-Met cross-link is important for the catalase, but not the peroxidase activity of the enzyme.</text>
</comment>
<dbReference type="PROSITE" id="PS00436">
    <property type="entry name" value="PEROXIDASE_2"/>
    <property type="match status" value="1"/>
</dbReference>
<dbReference type="PANTHER" id="PTHR30555:SF0">
    <property type="entry name" value="CATALASE-PEROXIDASE"/>
    <property type="match status" value="1"/>
</dbReference>
<dbReference type="EMBL" id="RWKA01000005">
    <property type="protein sequence ID" value="TGB43483.1"/>
    <property type="molecule type" value="Genomic_DNA"/>
</dbReference>
<dbReference type="FunFam" id="1.10.420.10:FF:000004">
    <property type="entry name" value="Catalase-peroxidase"/>
    <property type="match status" value="1"/>
</dbReference>
<dbReference type="CDD" id="cd08200">
    <property type="entry name" value="catalase_peroxidase_2"/>
    <property type="match status" value="1"/>
</dbReference>
<dbReference type="GO" id="GO:0004096">
    <property type="term" value="F:catalase activity"/>
    <property type="evidence" value="ECO:0007669"/>
    <property type="project" value="UniProtKB-UniRule"/>
</dbReference>
<evidence type="ECO:0000256" key="4">
    <source>
        <dbReference type="ARBA" id="ARBA00023002"/>
    </source>
</evidence>
<feature type="site" description="Transition state stabilizer" evidence="13">
    <location>
        <position position="113"/>
    </location>
</feature>
<evidence type="ECO:0000256" key="3">
    <source>
        <dbReference type="ARBA" id="ARBA00022723"/>
    </source>
</evidence>
<keyword evidence="1 13" id="KW-0575">Peroxidase</keyword>
<keyword evidence="3 13" id="KW-0479">Metal-binding</keyword>
<keyword evidence="5 13" id="KW-0408">Iron</keyword>
<comment type="catalytic activity">
    <reaction evidence="7 13 14">
        <text>2 H2O2 = O2 + 2 H2O</text>
        <dbReference type="Rhea" id="RHEA:20309"/>
        <dbReference type="ChEBI" id="CHEBI:15377"/>
        <dbReference type="ChEBI" id="CHEBI:15379"/>
        <dbReference type="ChEBI" id="CHEBI:16240"/>
        <dbReference type="EC" id="1.11.1.21"/>
    </reaction>
</comment>
<dbReference type="PROSITE" id="PS50873">
    <property type="entry name" value="PEROXIDASE_4"/>
    <property type="match status" value="1"/>
</dbReference>
<evidence type="ECO:0000256" key="8">
    <source>
        <dbReference type="ARBA" id="ARBA00051651"/>
    </source>
</evidence>
<organism evidence="17 18">
    <name type="scientific">Mycolicibacterium peregrinum</name>
    <name type="common">Mycobacterium peregrinum</name>
    <dbReference type="NCBI Taxonomy" id="43304"/>
    <lineage>
        <taxon>Bacteria</taxon>
        <taxon>Bacillati</taxon>
        <taxon>Actinomycetota</taxon>
        <taxon>Actinomycetes</taxon>
        <taxon>Mycobacteriales</taxon>
        <taxon>Mycobacteriaceae</taxon>
        <taxon>Mycolicibacterium</taxon>
    </lineage>
</organism>
<dbReference type="InterPro" id="IPR019794">
    <property type="entry name" value="Peroxidases_AS"/>
</dbReference>
<dbReference type="FunFam" id="1.10.420.10:FF:000002">
    <property type="entry name" value="Catalase-peroxidase"/>
    <property type="match status" value="1"/>
</dbReference>
<dbReference type="EC" id="1.11.1.21" evidence="11 13"/>
<evidence type="ECO:0000256" key="9">
    <source>
        <dbReference type="ARBA" id="ARBA00055370"/>
    </source>
</evidence>
<dbReference type="Pfam" id="PF00141">
    <property type="entry name" value="peroxidase"/>
    <property type="match status" value="2"/>
</dbReference>
<evidence type="ECO:0000313" key="18">
    <source>
        <dbReference type="Proteomes" id="UP000297792"/>
    </source>
</evidence>
<dbReference type="SUPFAM" id="SSF48113">
    <property type="entry name" value="Heme-dependent peroxidases"/>
    <property type="match status" value="2"/>
</dbReference>
<evidence type="ECO:0000256" key="15">
    <source>
        <dbReference type="SAM" id="MobiDB-lite"/>
    </source>
</evidence>
<name>A0A4Z0HTT1_MYCPR</name>
<keyword evidence="2 13" id="KW-0349">Heme</keyword>
<dbReference type="GO" id="GO:0070301">
    <property type="term" value="P:cellular response to hydrogen peroxide"/>
    <property type="evidence" value="ECO:0007669"/>
    <property type="project" value="TreeGrafter"/>
</dbReference>
<evidence type="ECO:0000256" key="11">
    <source>
        <dbReference type="ARBA" id="ARBA00067012"/>
    </source>
</evidence>
<feature type="domain" description="Plant heme peroxidase family profile" evidence="16">
    <location>
        <begin position="150"/>
        <end position="428"/>
    </location>
</feature>
<feature type="cross-link" description="Tryptophyl-tyrosyl-methioninium (Tyr-Met) (with Trp-116)" evidence="13">
    <location>
        <begin position="244"/>
        <end position="270"/>
    </location>
</feature>
<evidence type="ECO:0000256" key="12">
    <source>
        <dbReference type="ARBA" id="ARBA00074141"/>
    </source>
</evidence>
<dbReference type="GO" id="GO:0005829">
    <property type="term" value="C:cytosol"/>
    <property type="evidence" value="ECO:0007669"/>
    <property type="project" value="TreeGrafter"/>
</dbReference>
<keyword evidence="4 13" id="KW-0560">Oxidoreductase</keyword>
<gene>
    <name evidence="13 17" type="primary">katG</name>
    <name evidence="17" type="ORF">EJD98_10580</name>
</gene>
<dbReference type="PRINTS" id="PR00458">
    <property type="entry name" value="PEROXIDASE"/>
</dbReference>
<comment type="caution">
    <text evidence="17">The sequence shown here is derived from an EMBL/GenBank/DDBJ whole genome shotgun (WGS) entry which is preliminary data.</text>
</comment>
<dbReference type="AlphaFoldDB" id="A0A4Z0HTT1"/>
<evidence type="ECO:0000256" key="7">
    <source>
        <dbReference type="ARBA" id="ARBA00049145"/>
    </source>
</evidence>
<comment type="function">
    <text evidence="9">Bifunctional enzyme with both catalase and broad-spectrum peroxidase activity. May play a role in the intracellular survival of mycobacteria.</text>
</comment>
<comment type="cofactor">
    <cofactor evidence="13">
        <name>heme b</name>
        <dbReference type="ChEBI" id="CHEBI:60344"/>
    </cofactor>
    <text evidence="13">Binds 1 heme b (iron(II)-protoporphyrin IX) group per dimer.</text>
</comment>
<dbReference type="FunFam" id="1.10.520.10:FF:000002">
    <property type="entry name" value="Catalase-peroxidase"/>
    <property type="match status" value="1"/>
</dbReference>
<keyword evidence="6 13" id="KW-0376">Hydrogen peroxide</keyword>
<dbReference type="NCBIfam" id="NF011635">
    <property type="entry name" value="PRK15061.1"/>
    <property type="match status" value="1"/>
</dbReference>
<dbReference type="GO" id="GO:0042744">
    <property type="term" value="P:hydrogen peroxide catabolic process"/>
    <property type="evidence" value="ECO:0007669"/>
    <property type="project" value="UniProtKB-KW"/>
</dbReference>
<evidence type="ECO:0000256" key="6">
    <source>
        <dbReference type="ARBA" id="ARBA00023324"/>
    </source>
</evidence>
<dbReference type="PRINTS" id="PR00460">
    <property type="entry name" value="BPEROXIDASE"/>
</dbReference>
<comment type="caution">
    <text evidence="13">Lacks conserved residue(s) required for the propagation of feature annotation.</text>
</comment>
<dbReference type="PANTHER" id="PTHR30555">
    <property type="entry name" value="HYDROPEROXIDASE I, BIFUNCTIONAL CATALASE-PEROXIDASE"/>
    <property type="match status" value="1"/>
</dbReference>
<proteinExistence type="inferred from homology"/>
<dbReference type="GO" id="GO:0046872">
    <property type="term" value="F:metal ion binding"/>
    <property type="evidence" value="ECO:0007669"/>
    <property type="project" value="UniProtKB-KW"/>
</dbReference>
<sequence>MSPNTPGTSDARPPQSDSETHSHSESENPVIESPKPKAHAPLTNQDWWPDQVDVSRLHRQPIEGNPLGAGFNYAEEFQKLDVEALRADMLELMTSSQDWWPADYGSYAGLFIRMSWHAAGTYRIFDGRGGGGQGAQRFAPINSWPDNVSLDKSRRLLWPVKQKYGNKISWADLIIFAGNVALESAGFKTFGFAFGRQDIWEPEEILWGQEDTWLGTDKRYGGTNDSSNRELANPYGATTMGLIYVNPEGPEGKPDPLAAAHDIRETFGRMAMNDEETAALIVGGHTLGKTHGAGPGDLVGPEPEAAPIEQQGLGWKCAFGSGKAGDTITSGLEVVWTTTPTKWSNSYLEILYGYEWELTKSPGDAWQFEAKDAEAIIPDPFGGPPRKPTMLVTDISMRVDPIYGPITRRWLEHPEELNEAFAKAWYKLLHRDMGPISRYLGPWIPEPQLWQDPVPDVDHPLVDEQDIATLKGKILDSGLSVQQLVKTAWSAAASFRGTDKRGGANGGRLRLEPQRNWEVNEPSELDKVLPVLERIQHDFNASASGGKKISLADVIVLGGSAAIEKAARDGGYEVTVHFVPGRTDASQENTDVDSFAVLEPRADGFRNFVRPGEKAPLEQLLVDKAYFLNLTAPELTVLVGGLRALSANHGGSKHGVFTANPGALSNDFFVNLLDMSTEWKPSETTENVYEGRDRATGQTRWTATANDLVFGSNSVLRAIAEVYAQEDNKAKMVEDFVAAWVKVMNNDRFDLD</sequence>
<evidence type="ECO:0000256" key="1">
    <source>
        <dbReference type="ARBA" id="ARBA00022559"/>
    </source>
</evidence>
<dbReference type="Proteomes" id="UP000297792">
    <property type="component" value="Unassembled WGS sequence"/>
</dbReference>
<comment type="similarity">
    <text evidence="10 13 14">Belongs to the peroxidase family. Peroxidase/catalase subfamily.</text>
</comment>
<evidence type="ECO:0000313" key="17">
    <source>
        <dbReference type="EMBL" id="TGB43483.1"/>
    </source>
</evidence>
<dbReference type="InterPro" id="IPR019793">
    <property type="entry name" value="Peroxidases_heam-ligand_BS"/>
</dbReference>
<protein>
    <recommendedName>
        <fullName evidence="12 13">Catalase-peroxidase</fullName>
        <shortName evidence="13">CP</shortName>
        <ecNumber evidence="11 13">1.11.1.21</ecNumber>
    </recommendedName>
    <alternativeName>
        <fullName evidence="13">Peroxidase/catalase</fullName>
    </alternativeName>
</protein>
<dbReference type="HAMAP" id="MF_01961">
    <property type="entry name" value="Catal_peroxid"/>
    <property type="match status" value="1"/>
</dbReference>
<dbReference type="InterPro" id="IPR010255">
    <property type="entry name" value="Haem_peroxidase_sf"/>
</dbReference>
<reference evidence="17 18" key="1">
    <citation type="submission" date="2018-12" db="EMBL/GenBank/DDBJ databases">
        <title>Draft genome sequences of Mycolicibacterium peregrinum isolated from a pig with lymphadenitis and from soil on the same Japanese pig farm.</title>
        <authorList>
            <person name="Komatsu T."/>
            <person name="Ohya K."/>
            <person name="Sawai K."/>
            <person name="Odoi J.O."/>
            <person name="Otsu K."/>
            <person name="Ota A."/>
            <person name="Ito T."/>
            <person name="Kawai M."/>
            <person name="Maruyama F."/>
        </authorList>
    </citation>
    <scope>NUCLEOTIDE SEQUENCE [LARGE SCALE GENOMIC DNA]</scope>
    <source>
        <strain evidence="17 18">138</strain>
    </source>
</reference>
<dbReference type="GO" id="GO:0020037">
    <property type="term" value="F:heme binding"/>
    <property type="evidence" value="ECO:0007669"/>
    <property type="project" value="InterPro"/>
</dbReference>
<comment type="subunit">
    <text evidence="13">Homodimer or homotetramer.</text>
</comment>
<feature type="region of interest" description="Disordered" evidence="15">
    <location>
        <begin position="1"/>
        <end position="45"/>
    </location>
</feature>